<accession>A0A4Y2L8A7</accession>
<evidence type="ECO:0000313" key="2">
    <source>
        <dbReference type="Proteomes" id="UP000499080"/>
    </source>
</evidence>
<evidence type="ECO:0000313" key="1">
    <source>
        <dbReference type="EMBL" id="GBN10639.1"/>
    </source>
</evidence>
<keyword evidence="2" id="KW-1185">Reference proteome</keyword>
<dbReference type="AlphaFoldDB" id="A0A4Y2L8A7"/>
<proteinExistence type="predicted"/>
<dbReference type="OrthoDB" id="6141372at2759"/>
<protein>
    <submittedName>
        <fullName evidence="1">Uncharacterized protein</fullName>
    </submittedName>
</protein>
<name>A0A4Y2L8A7_ARAVE</name>
<sequence>MASVRTDIVSRSSSVDVQEIDKQAKNPWRWEWLEKQDEGIYLRSGDKQENGETPYGLPPAYAAFGPVAQ</sequence>
<dbReference type="EMBL" id="BGPR01117670">
    <property type="protein sequence ID" value="GBN10639.1"/>
    <property type="molecule type" value="Genomic_DNA"/>
</dbReference>
<dbReference type="Proteomes" id="UP000499080">
    <property type="component" value="Unassembled WGS sequence"/>
</dbReference>
<reference evidence="1 2" key="1">
    <citation type="journal article" date="2019" name="Sci. Rep.">
        <title>Orb-weaving spider Araneus ventricosus genome elucidates the spidroin gene catalogue.</title>
        <authorList>
            <person name="Kono N."/>
            <person name="Nakamura H."/>
            <person name="Ohtoshi R."/>
            <person name="Moran D.A.P."/>
            <person name="Shinohara A."/>
            <person name="Yoshida Y."/>
            <person name="Fujiwara M."/>
            <person name="Mori M."/>
            <person name="Tomita M."/>
            <person name="Arakawa K."/>
        </authorList>
    </citation>
    <scope>NUCLEOTIDE SEQUENCE [LARGE SCALE GENOMIC DNA]</scope>
</reference>
<organism evidence="1 2">
    <name type="scientific">Araneus ventricosus</name>
    <name type="common">Orbweaver spider</name>
    <name type="synonym">Epeira ventricosa</name>
    <dbReference type="NCBI Taxonomy" id="182803"/>
    <lineage>
        <taxon>Eukaryota</taxon>
        <taxon>Metazoa</taxon>
        <taxon>Ecdysozoa</taxon>
        <taxon>Arthropoda</taxon>
        <taxon>Chelicerata</taxon>
        <taxon>Arachnida</taxon>
        <taxon>Araneae</taxon>
        <taxon>Araneomorphae</taxon>
        <taxon>Entelegynae</taxon>
        <taxon>Araneoidea</taxon>
        <taxon>Araneidae</taxon>
        <taxon>Araneus</taxon>
    </lineage>
</organism>
<comment type="caution">
    <text evidence="1">The sequence shown here is derived from an EMBL/GenBank/DDBJ whole genome shotgun (WGS) entry which is preliminary data.</text>
</comment>
<gene>
    <name evidence="1" type="ORF">AVEN_23306_1</name>
</gene>